<evidence type="ECO:0000256" key="1">
    <source>
        <dbReference type="SAM" id="MobiDB-lite"/>
    </source>
</evidence>
<organism evidence="4 5">
    <name type="scientific">Steroidobacter agaridevorans</name>
    <dbReference type="NCBI Taxonomy" id="2695856"/>
    <lineage>
        <taxon>Bacteria</taxon>
        <taxon>Pseudomonadati</taxon>
        <taxon>Pseudomonadota</taxon>
        <taxon>Gammaproteobacteria</taxon>
        <taxon>Steroidobacterales</taxon>
        <taxon>Steroidobacteraceae</taxon>
        <taxon>Steroidobacter</taxon>
    </lineage>
</organism>
<feature type="region of interest" description="Disordered" evidence="1">
    <location>
        <begin position="1"/>
        <end position="34"/>
    </location>
</feature>
<name>A0A829YLV1_9GAMM</name>
<dbReference type="InterPro" id="IPR012909">
    <property type="entry name" value="PHA_DNA-bd_N"/>
</dbReference>
<feature type="compositionally biased region" description="Basic and acidic residues" evidence="1">
    <location>
        <begin position="181"/>
        <end position="196"/>
    </location>
</feature>
<proteinExistence type="predicted"/>
<comment type="caution">
    <text evidence="4">The sequence shown here is derived from an EMBL/GenBank/DDBJ whole genome shotgun (WGS) entry which is preliminary data.</text>
</comment>
<feature type="compositionally biased region" description="Basic and acidic residues" evidence="1">
    <location>
        <begin position="1"/>
        <end position="15"/>
    </location>
</feature>
<accession>A0A829YLV1</accession>
<dbReference type="Proteomes" id="UP000445000">
    <property type="component" value="Unassembled WGS sequence"/>
</dbReference>
<gene>
    <name evidence="4" type="ORF">GCM10011487_63370</name>
</gene>
<evidence type="ECO:0008006" key="6">
    <source>
        <dbReference type="Google" id="ProtNLM"/>
    </source>
</evidence>
<keyword evidence="5" id="KW-1185">Reference proteome</keyword>
<dbReference type="AlphaFoldDB" id="A0A829YLV1"/>
<dbReference type="Pfam" id="PF07879">
    <property type="entry name" value="PHB_acc_N"/>
    <property type="match status" value="1"/>
</dbReference>
<dbReference type="InterPro" id="IPR007897">
    <property type="entry name" value="PHB_accumulat"/>
</dbReference>
<dbReference type="NCBIfam" id="TIGR01848">
    <property type="entry name" value="PHA_reg_PhaR"/>
    <property type="match status" value="1"/>
</dbReference>
<dbReference type="Pfam" id="PF05233">
    <property type="entry name" value="PHB_acc"/>
    <property type="match status" value="1"/>
</dbReference>
<evidence type="ECO:0000259" key="3">
    <source>
        <dbReference type="Pfam" id="PF07879"/>
    </source>
</evidence>
<sequence length="196" mass="22481">MSEPHFDGKQVDGKQENAISQTRDNQPREGQPRVVKKYPNRRLYDTVESRYITLADIRRLVMDKIDFIVIDKKSQDDITRSILLQVIAEQEHAGEPLMSQDFLSQVIRSYGGAMQCLVGSYLEQSLKLLSNQQQQMREHMRGVFGNDAYDSIAALTQQNIERWRSVQDDIFKVMSGAAATARKDQRAEDTETDPRS</sequence>
<feature type="domain" description="PHA accumulation regulator DNA-binding N-terminal" evidence="3">
    <location>
        <begin position="34"/>
        <end position="93"/>
    </location>
</feature>
<evidence type="ECO:0000313" key="4">
    <source>
        <dbReference type="EMBL" id="GFE84337.1"/>
    </source>
</evidence>
<evidence type="ECO:0000313" key="5">
    <source>
        <dbReference type="Proteomes" id="UP000445000"/>
    </source>
</evidence>
<evidence type="ECO:0000259" key="2">
    <source>
        <dbReference type="Pfam" id="PF05233"/>
    </source>
</evidence>
<reference evidence="5" key="1">
    <citation type="submission" date="2020-01" db="EMBL/GenBank/DDBJ databases">
        <title>'Steroidobacter agaridevorans' sp. nov., agar-degrading bacteria isolated from rhizosphere soils.</title>
        <authorList>
            <person name="Ikenaga M."/>
            <person name="Kataoka M."/>
            <person name="Murouchi A."/>
            <person name="Katsuragi S."/>
            <person name="Sakai M."/>
        </authorList>
    </citation>
    <scope>NUCLEOTIDE SEQUENCE [LARGE SCALE GENOMIC DNA]</scope>
    <source>
        <strain evidence="5">YU21-B</strain>
    </source>
</reference>
<feature type="region of interest" description="Disordered" evidence="1">
    <location>
        <begin position="177"/>
        <end position="196"/>
    </location>
</feature>
<feature type="domain" description="PHB accumulation regulatory" evidence="2">
    <location>
        <begin position="98"/>
        <end position="137"/>
    </location>
</feature>
<dbReference type="GO" id="GO:0006355">
    <property type="term" value="P:regulation of DNA-templated transcription"/>
    <property type="evidence" value="ECO:0007669"/>
    <property type="project" value="InterPro"/>
</dbReference>
<dbReference type="RefSeq" id="WP_161816011.1">
    <property type="nucleotide sequence ID" value="NZ_BLJO01000002.1"/>
</dbReference>
<dbReference type="InterPro" id="IPR010134">
    <property type="entry name" value="PHA_reg_PhaR"/>
</dbReference>
<protein>
    <recommendedName>
        <fullName evidence="6">Polyhydroxyalkanoate synthesis repressor PhaR</fullName>
    </recommendedName>
</protein>
<dbReference type="EMBL" id="BLJN01000008">
    <property type="protein sequence ID" value="GFE84337.1"/>
    <property type="molecule type" value="Genomic_DNA"/>
</dbReference>